<dbReference type="Pfam" id="PF00615">
    <property type="entry name" value="RGS"/>
    <property type="match status" value="1"/>
</dbReference>
<dbReference type="SUPFAM" id="SSF48097">
    <property type="entry name" value="Regulator of G-protein signaling, RGS"/>
    <property type="match status" value="1"/>
</dbReference>
<dbReference type="CDD" id="cd00065">
    <property type="entry name" value="FYVE_like_SF"/>
    <property type="match status" value="1"/>
</dbReference>
<dbReference type="PANTHER" id="PTHR12673">
    <property type="entry name" value="FACIOGENITAL DYSPLASIA PROTEIN"/>
    <property type="match status" value="1"/>
</dbReference>
<dbReference type="GO" id="GO:0005085">
    <property type="term" value="F:guanyl-nucleotide exchange factor activity"/>
    <property type="evidence" value="ECO:0007669"/>
    <property type="project" value="InterPro"/>
</dbReference>
<gene>
    <name evidence="5" type="ORF">LGLO00237_LOCUS9385</name>
</gene>
<dbReference type="Gene3D" id="1.10.167.10">
    <property type="entry name" value="Regulator of G-protein Signalling 4, domain 2"/>
    <property type="match status" value="1"/>
</dbReference>
<dbReference type="InterPro" id="IPR051092">
    <property type="entry name" value="FYVE_RhoGEF_PH"/>
</dbReference>
<feature type="region of interest" description="Disordered" evidence="1">
    <location>
        <begin position="493"/>
        <end position="556"/>
    </location>
</feature>
<dbReference type="InterPro" id="IPR014710">
    <property type="entry name" value="RmlC-like_jellyroll"/>
</dbReference>
<feature type="domain" description="DH" evidence="2">
    <location>
        <begin position="559"/>
        <end position="748"/>
    </location>
</feature>
<dbReference type="SMART" id="SM00315">
    <property type="entry name" value="RGS"/>
    <property type="match status" value="1"/>
</dbReference>
<feature type="region of interest" description="Disordered" evidence="1">
    <location>
        <begin position="1072"/>
        <end position="1106"/>
    </location>
</feature>
<feature type="compositionally biased region" description="Polar residues" evidence="1">
    <location>
        <begin position="506"/>
        <end position="522"/>
    </location>
</feature>
<name>A0A7S3YPF7_9EUKA</name>
<dbReference type="SUPFAM" id="SSF57903">
    <property type="entry name" value="FYVE/PHD zinc finger"/>
    <property type="match status" value="1"/>
</dbReference>
<dbReference type="SUPFAM" id="SSF51206">
    <property type="entry name" value="cAMP-binding domain-like"/>
    <property type="match status" value="1"/>
</dbReference>
<dbReference type="InterPro" id="IPR011011">
    <property type="entry name" value="Znf_FYVE_PHD"/>
</dbReference>
<dbReference type="SUPFAM" id="SSF50729">
    <property type="entry name" value="PH domain-like"/>
    <property type="match status" value="1"/>
</dbReference>
<dbReference type="Pfam" id="PF00621">
    <property type="entry name" value="RhoGEF"/>
    <property type="match status" value="2"/>
</dbReference>
<organism evidence="5">
    <name type="scientific">Lotharella globosa</name>
    <dbReference type="NCBI Taxonomy" id="91324"/>
    <lineage>
        <taxon>Eukaryota</taxon>
        <taxon>Sar</taxon>
        <taxon>Rhizaria</taxon>
        <taxon>Cercozoa</taxon>
        <taxon>Chlorarachniophyceae</taxon>
        <taxon>Lotharella</taxon>
    </lineage>
</organism>
<evidence type="ECO:0000256" key="1">
    <source>
        <dbReference type="SAM" id="MobiDB-lite"/>
    </source>
</evidence>
<dbReference type="CDD" id="cd00038">
    <property type="entry name" value="CAP_ED"/>
    <property type="match status" value="1"/>
</dbReference>
<evidence type="ECO:0000259" key="3">
    <source>
        <dbReference type="PROSITE" id="PS50042"/>
    </source>
</evidence>
<evidence type="ECO:0000259" key="2">
    <source>
        <dbReference type="PROSITE" id="PS50010"/>
    </source>
</evidence>
<dbReference type="PROSITE" id="PS50042">
    <property type="entry name" value="CNMP_BINDING_3"/>
    <property type="match status" value="1"/>
</dbReference>
<dbReference type="EMBL" id="HBIV01012706">
    <property type="protein sequence ID" value="CAE0657816.1"/>
    <property type="molecule type" value="Transcribed_RNA"/>
</dbReference>
<dbReference type="SMART" id="SM00233">
    <property type="entry name" value="PH"/>
    <property type="match status" value="1"/>
</dbReference>
<dbReference type="InterPro" id="IPR018490">
    <property type="entry name" value="cNMP-bd_dom_sf"/>
</dbReference>
<dbReference type="Pfam" id="PF00027">
    <property type="entry name" value="cNMP_binding"/>
    <property type="match status" value="1"/>
</dbReference>
<sequence>MQGARRNSEIRKSLVEIWSKKAATSVPPSARFRWLSVLEKFIEEERNFTQKIQEQRAVFFRPLFKGSFKFMKDHVMSALMNNLEAIVRMSQMFVNATQEMLDTIATDDVKDETRICKMINCLFITYTPMFTLYARHHKHAHRAIEVLTRERKEDKKLRNVLIGCEFFSNGQDIDGFIKFPTQRFQEYLNLSEELRGNFAPGSAAGKAFEGSHRIILSIRTEVLELTKKYAAESKYQKMKEKYNIVEISKAAADRVLLLDTLACRISGNKKRMMRFILFADTLMCANEKAIKGEHPLAQCALADESELKDKLRKRQIGVCTKGKSFTIEFEDVHEKEEWHQALSRAISRQRTVKTGSSARPKGLKDISGGAGKTCAFCNKGIGTFWSKAYRCDRCEKPICGKCSKTGLQLAKPVTAADKIALASQIMGLEDGAAQQKKDTRRFCAPCANQELAERQAEQEALEAQREAELNGYELNPGDSEMMFKQSADLAPATGASKQKLPGMVSRNGSVRTEGSMMDSSMSMKAELQQDAEEKETSQGSEAGSRRDSKSVTYNPKESKRMTIARDLLTGEGDYVDLLRKVVRTFVRPTYLMLKNKLIASLPEDTLRFFNSLEQIYAVHQHILKEIKFRIERIDKEKWREEKDRDCYLGELFLMMKPLCTVYKQYFMKLEATVKLMEDPTMMKSFEKQHSALENSLQTYILLPIKRLEKYRATMRALLTCIENEHQDRPMLRTSLRVVEVQIREAPAAKALPSSIRKFTKDTFENLARIAREGKEISIDMRTKIVLTIKDCIPFFDTIPDDTFRTMAQECHVESFQTNQIVFNEGDIGDRFYIILYGEVAASVEGEVVARLSEGKYFGEIALVIEDTARTATCTATTESVLLSMSKTSFGNFFADRPEALADVELRIAGKKCKIRSIIYHPEGVRLFNQYLQTQYAEENLLFWNEVREYRKWVGTMDMEDSEDNKEVQRRAKEIYDKYIDDDSDLKVNLSSTMSSKIYSQVLDGKATQKSFLKAEDEVVNLMSQKLGHFKQSPEFASLVQVVGEYEVTKETKKRGVKRGGSRELLPTFVKSAQSWQNPTPDNPPSRLPAASKFRGRSPPPMPGRGLRIDTEGHCIFQRYHSVGHMLEDQRVLSWLEQCSFSNHHILALFYQLEVMEKKKPNAERHRVVGMAIFEKNRVVAFAMASTSKHLFIAPSMESHRSPAIFLLAGEIYRISAKLNLESVMGPSAEVNFFQQCWTLVTPAKATLSSSIRTFVIEGLPTVEPKAHARPGELVAATQDHAKTLSEFYRNFMHEARRQTKTIEEATGWVMDMINKGRLYVFLVADKSKNWEEKLPAEEKNTPVTMFAVAGRGSNFVTLHCIYTPKARRGCGYASSAIKEFTSKVLTDSLKTYDVMGIEKIIITTDEGFAVAETMCKEIGLDELKDTAMSEARFEYPKLSSGNKPK</sequence>
<proteinExistence type="predicted"/>
<dbReference type="SUPFAM" id="SSF48065">
    <property type="entry name" value="DBL homology domain (DH-domain)"/>
    <property type="match status" value="2"/>
</dbReference>
<dbReference type="Gene3D" id="2.30.29.30">
    <property type="entry name" value="Pleckstrin-homology domain (PH domain)/Phosphotyrosine-binding domain (PTB)"/>
    <property type="match status" value="1"/>
</dbReference>
<dbReference type="InterPro" id="IPR000595">
    <property type="entry name" value="cNMP-bd_dom"/>
</dbReference>
<evidence type="ECO:0000313" key="5">
    <source>
        <dbReference type="EMBL" id="CAE0657816.1"/>
    </source>
</evidence>
<protein>
    <submittedName>
        <fullName evidence="5">Uncharacterized protein</fullName>
    </submittedName>
</protein>
<dbReference type="InterPro" id="IPR044926">
    <property type="entry name" value="RGS_subdomain_2"/>
</dbReference>
<dbReference type="Gene3D" id="2.60.120.10">
    <property type="entry name" value="Jelly Rolls"/>
    <property type="match status" value="1"/>
</dbReference>
<dbReference type="PROSITE" id="PS50132">
    <property type="entry name" value="RGS"/>
    <property type="match status" value="1"/>
</dbReference>
<dbReference type="PROSITE" id="PS50010">
    <property type="entry name" value="DH_2"/>
    <property type="match status" value="2"/>
</dbReference>
<dbReference type="InterPro" id="IPR036305">
    <property type="entry name" value="RGS_sf"/>
</dbReference>
<dbReference type="PANTHER" id="PTHR12673:SF159">
    <property type="entry name" value="LD03170P"/>
    <property type="match status" value="1"/>
</dbReference>
<dbReference type="InterPro" id="IPR016137">
    <property type="entry name" value="RGS"/>
</dbReference>
<dbReference type="InterPro" id="IPR011993">
    <property type="entry name" value="PH-like_dom_sf"/>
</dbReference>
<dbReference type="SMART" id="SM00100">
    <property type="entry name" value="cNMP"/>
    <property type="match status" value="1"/>
</dbReference>
<dbReference type="InterPro" id="IPR000219">
    <property type="entry name" value="DH_dom"/>
</dbReference>
<dbReference type="InterPro" id="IPR001849">
    <property type="entry name" value="PH_domain"/>
</dbReference>
<dbReference type="InterPro" id="IPR035899">
    <property type="entry name" value="DBL_dom_sf"/>
</dbReference>
<dbReference type="CDD" id="cd07440">
    <property type="entry name" value="RGS"/>
    <property type="match status" value="1"/>
</dbReference>
<evidence type="ECO:0000259" key="4">
    <source>
        <dbReference type="PROSITE" id="PS50132"/>
    </source>
</evidence>
<feature type="domain" description="RGS" evidence="4">
    <location>
        <begin position="913"/>
        <end position="1023"/>
    </location>
</feature>
<accession>A0A7S3YPF7</accession>
<dbReference type="GO" id="GO:0005737">
    <property type="term" value="C:cytoplasm"/>
    <property type="evidence" value="ECO:0007669"/>
    <property type="project" value="TreeGrafter"/>
</dbReference>
<dbReference type="Gene3D" id="1.20.900.10">
    <property type="entry name" value="Dbl homology (DH) domain"/>
    <property type="match status" value="2"/>
</dbReference>
<reference evidence="5" key="1">
    <citation type="submission" date="2021-01" db="EMBL/GenBank/DDBJ databases">
        <authorList>
            <person name="Corre E."/>
            <person name="Pelletier E."/>
            <person name="Niang G."/>
            <person name="Scheremetjew M."/>
            <person name="Finn R."/>
            <person name="Kale V."/>
            <person name="Holt S."/>
            <person name="Cochrane G."/>
            <person name="Meng A."/>
            <person name="Brown T."/>
            <person name="Cohen L."/>
        </authorList>
    </citation>
    <scope>NUCLEOTIDE SEQUENCE</scope>
    <source>
        <strain evidence="5">CCCM811</strain>
    </source>
</reference>
<dbReference type="SMART" id="SM00325">
    <property type="entry name" value="RhoGEF"/>
    <property type="match status" value="1"/>
</dbReference>
<feature type="domain" description="Cyclic nucleotide-binding" evidence="3">
    <location>
        <begin position="794"/>
        <end position="889"/>
    </location>
</feature>
<feature type="domain" description="DH" evidence="2">
    <location>
        <begin position="33"/>
        <end position="255"/>
    </location>
</feature>